<evidence type="ECO:0000256" key="1">
    <source>
        <dbReference type="SAM" id="Phobius"/>
    </source>
</evidence>
<dbReference type="Proteomes" id="UP001054837">
    <property type="component" value="Unassembled WGS sequence"/>
</dbReference>
<protein>
    <submittedName>
        <fullName evidence="2">Uncharacterized protein</fullName>
    </submittedName>
</protein>
<feature type="transmembrane region" description="Helical" evidence="1">
    <location>
        <begin position="152"/>
        <end position="175"/>
    </location>
</feature>
<gene>
    <name evidence="2" type="primary">AVEN_142535_1</name>
    <name evidence="2" type="ORF">CDAR_216711</name>
</gene>
<keyword evidence="3" id="KW-1185">Reference proteome</keyword>
<accession>A0AAV4QFR4</accession>
<comment type="caution">
    <text evidence="2">The sequence shown here is derived from an EMBL/GenBank/DDBJ whole genome shotgun (WGS) entry which is preliminary data.</text>
</comment>
<feature type="transmembrane region" description="Helical" evidence="1">
    <location>
        <begin position="102"/>
        <end position="123"/>
    </location>
</feature>
<reference evidence="2 3" key="1">
    <citation type="submission" date="2021-06" db="EMBL/GenBank/DDBJ databases">
        <title>Caerostris darwini draft genome.</title>
        <authorList>
            <person name="Kono N."/>
            <person name="Arakawa K."/>
        </authorList>
    </citation>
    <scope>NUCLEOTIDE SEQUENCE [LARGE SCALE GENOMIC DNA]</scope>
</reference>
<feature type="transmembrane region" description="Helical" evidence="1">
    <location>
        <begin position="52"/>
        <end position="69"/>
    </location>
</feature>
<dbReference type="AlphaFoldDB" id="A0AAV4QFR4"/>
<keyword evidence="1" id="KW-0812">Transmembrane</keyword>
<name>A0AAV4QFR4_9ARAC</name>
<sequence>METVPCPDFLSRSNFFKVMWNFPKYLVPSCLCFNVVVQILWLCLISFSKDEFAALMILCLQMWIFISVFQSRTKIRLLTEDLYRISNMLHAHTLQKKKMMKIYIWMYGLFVILGAAFLEVTFFRSGIIAYEQQELLDSEIIPAHVKEQLVDFLYVTYAFTILLANGFSAILPGYYCFACNCMKQFLFPFEMKSKVLIARHDYQSILEIYKEMNETMIMMDDLLSLPILVSVINIQLKLLWRRQMHRIVEIDVFQGWFGTASYSPF</sequence>
<keyword evidence="1" id="KW-1133">Transmembrane helix</keyword>
<evidence type="ECO:0000313" key="2">
    <source>
        <dbReference type="EMBL" id="GIY07664.1"/>
    </source>
</evidence>
<evidence type="ECO:0000313" key="3">
    <source>
        <dbReference type="Proteomes" id="UP001054837"/>
    </source>
</evidence>
<proteinExistence type="predicted"/>
<organism evidence="2 3">
    <name type="scientific">Caerostris darwini</name>
    <dbReference type="NCBI Taxonomy" id="1538125"/>
    <lineage>
        <taxon>Eukaryota</taxon>
        <taxon>Metazoa</taxon>
        <taxon>Ecdysozoa</taxon>
        <taxon>Arthropoda</taxon>
        <taxon>Chelicerata</taxon>
        <taxon>Arachnida</taxon>
        <taxon>Araneae</taxon>
        <taxon>Araneomorphae</taxon>
        <taxon>Entelegynae</taxon>
        <taxon>Araneoidea</taxon>
        <taxon>Araneidae</taxon>
        <taxon>Caerostris</taxon>
    </lineage>
</organism>
<keyword evidence="1" id="KW-0472">Membrane</keyword>
<dbReference type="EMBL" id="BPLQ01004377">
    <property type="protein sequence ID" value="GIY07664.1"/>
    <property type="molecule type" value="Genomic_DNA"/>
</dbReference>
<feature type="transmembrane region" description="Helical" evidence="1">
    <location>
        <begin position="25"/>
        <end position="45"/>
    </location>
</feature>